<sequence>KSSHQRVSFVHRNEKLRQLRDLPGKRLLRNSVRRVVLLQRQLLQFCDSIDGRHLTSRFHCCSSLSTGVDCFRVMEDS</sequence>
<feature type="non-terminal residue" evidence="1">
    <location>
        <position position="1"/>
    </location>
</feature>
<proteinExistence type="predicted"/>
<gene>
    <name evidence="1" type="ORF">PFISCL1PPCAC_1092</name>
</gene>
<dbReference type="EMBL" id="BTSY01000001">
    <property type="protein sequence ID" value="GMT09795.1"/>
    <property type="molecule type" value="Genomic_DNA"/>
</dbReference>
<reference evidence="1" key="1">
    <citation type="submission" date="2023-10" db="EMBL/GenBank/DDBJ databases">
        <title>Genome assembly of Pristionchus species.</title>
        <authorList>
            <person name="Yoshida K."/>
            <person name="Sommer R.J."/>
        </authorList>
    </citation>
    <scope>NUCLEOTIDE SEQUENCE</scope>
    <source>
        <strain evidence="1">RS5133</strain>
    </source>
</reference>
<evidence type="ECO:0000313" key="1">
    <source>
        <dbReference type="EMBL" id="GMT09795.1"/>
    </source>
</evidence>
<evidence type="ECO:0000313" key="2">
    <source>
        <dbReference type="Proteomes" id="UP001432322"/>
    </source>
</evidence>
<keyword evidence="2" id="KW-1185">Reference proteome</keyword>
<comment type="caution">
    <text evidence="1">The sequence shown here is derived from an EMBL/GenBank/DDBJ whole genome shotgun (WGS) entry which is preliminary data.</text>
</comment>
<organism evidence="1 2">
    <name type="scientific">Pristionchus fissidentatus</name>
    <dbReference type="NCBI Taxonomy" id="1538716"/>
    <lineage>
        <taxon>Eukaryota</taxon>
        <taxon>Metazoa</taxon>
        <taxon>Ecdysozoa</taxon>
        <taxon>Nematoda</taxon>
        <taxon>Chromadorea</taxon>
        <taxon>Rhabditida</taxon>
        <taxon>Rhabditina</taxon>
        <taxon>Diplogasteromorpha</taxon>
        <taxon>Diplogasteroidea</taxon>
        <taxon>Neodiplogasteridae</taxon>
        <taxon>Pristionchus</taxon>
    </lineage>
</organism>
<dbReference type="Proteomes" id="UP001432322">
    <property type="component" value="Unassembled WGS sequence"/>
</dbReference>
<accession>A0AAV5UW59</accession>
<protein>
    <submittedName>
        <fullName evidence="1">Uncharacterized protein</fullName>
    </submittedName>
</protein>
<dbReference type="AlphaFoldDB" id="A0AAV5UW59"/>
<feature type="non-terminal residue" evidence="1">
    <location>
        <position position="77"/>
    </location>
</feature>
<name>A0AAV5UW59_9BILA</name>